<organism evidence="4 5">
    <name type="scientific">Sinobacterium caligoides</name>
    <dbReference type="NCBI Taxonomy" id="933926"/>
    <lineage>
        <taxon>Bacteria</taxon>
        <taxon>Pseudomonadati</taxon>
        <taxon>Pseudomonadota</taxon>
        <taxon>Gammaproteobacteria</taxon>
        <taxon>Cellvibrionales</taxon>
        <taxon>Spongiibacteraceae</taxon>
        <taxon>Sinobacterium</taxon>
    </lineage>
</organism>
<dbReference type="InterPro" id="IPR024930">
    <property type="entry name" value="Skp_dom_sf"/>
</dbReference>
<feature type="signal peptide" evidence="3">
    <location>
        <begin position="1"/>
        <end position="27"/>
    </location>
</feature>
<evidence type="ECO:0000256" key="3">
    <source>
        <dbReference type="SAM" id="SignalP"/>
    </source>
</evidence>
<dbReference type="PANTHER" id="PTHR35089:SF1">
    <property type="entry name" value="CHAPERONE PROTEIN SKP"/>
    <property type="match status" value="1"/>
</dbReference>
<protein>
    <submittedName>
        <fullName evidence="4">Outer membrane protein</fullName>
    </submittedName>
</protein>
<dbReference type="Pfam" id="PF03938">
    <property type="entry name" value="OmpH"/>
    <property type="match status" value="1"/>
</dbReference>
<name>A0A3N2DN12_9GAMM</name>
<dbReference type="GO" id="GO:0005829">
    <property type="term" value="C:cytosol"/>
    <property type="evidence" value="ECO:0007669"/>
    <property type="project" value="TreeGrafter"/>
</dbReference>
<gene>
    <name evidence="4" type="ORF">EDC56_1462</name>
</gene>
<dbReference type="AlphaFoldDB" id="A0A3N2DN12"/>
<dbReference type="GO" id="GO:0050821">
    <property type="term" value="P:protein stabilization"/>
    <property type="evidence" value="ECO:0007669"/>
    <property type="project" value="TreeGrafter"/>
</dbReference>
<dbReference type="Gene3D" id="3.30.910.20">
    <property type="entry name" value="Skp domain"/>
    <property type="match status" value="1"/>
</dbReference>
<comment type="similarity">
    <text evidence="1">Belongs to the Skp family.</text>
</comment>
<dbReference type="InterPro" id="IPR005632">
    <property type="entry name" value="Chaperone_Skp"/>
</dbReference>
<comment type="caution">
    <text evidence="4">The sequence shown here is derived from an EMBL/GenBank/DDBJ whole genome shotgun (WGS) entry which is preliminary data.</text>
</comment>
<evidence type="ECO:0000313" key="4">
    <source>
        <dbReference type="EMBL" id="ROS01039.1"/>
    </source>
</evidence>
<evidence type="ECO:0000256" key="2">
    <source>
        <dbReference type="ARBA" id="ARBA00022729"/>
    </source>
</evidence>
<dbReference type="EMBL" id="RKHR01000004">
    <property type="protein sequence ID" value="ROS01039.1"/>
    <property type="molecule type" value="Genomic_DNA"/>
</dbReference>
<sequence>MLKTIKSTALVLVTCVGFMSMSSAALAQGKIAVVNLEKAIFETQVAKTRMKTMQSSDDYKSSTAALKKLADEAKAMKARFDKDGAVMSKSQKEKLQGDFNSKMSDIQHEEAKLKKMGQAVYASVMRDMDGKVRTIMTEVVKKEKIGLLLDRQAAIHVDPEFDITSLITKRLNASK</sequence>
<reference evidence="4 5" key="1">
    <citation type="submission" date="2018-11" db="EMBL/GenBank/DDBJ databases">
        <title>Genomic Encyclopedia of Type Strains, Phase IV (KMG-IV): sequencing the most valuable type-strain genomes for metagenomic binning, comparative biology and taxonomic classification.</title>
        <authorList>
            <person name="Goeker M."/>
        </authorList>
    </citation>
    <scope>NUCLEOTIDE SEQUENCE [LARGE SCALE GENOMIC DNA]</scope>
    <source>
        <strain evidence="4 5">DSM 100316</strain>
    </source>
</reference>
<evidence type="ECO:0000313" key="5">
    <source>
        <dbReference type="Proteomes" id="UP000275394"/>
    </source>
</evidence>
<dbReference type="SUPFAM" id="SSF111384">
    <property type="entry name" value="OmpH-like"/>
    <property type="match status" value="1"/>
</dbReference>
<dbReference type="GO" id="GO:0051082">
    <property type="term" value="F:unfolded protein binding"/>
    <property type="evidence" value="ECO:0007669"/>
    <property type="project" value="InterPro"/>
</dbReference>
<keyword evidence="5" id="KW-1185">Reference proteome</keyword>
<proteinExistence type="inferred from homology"/>
<dbReference type="Proteomes" id="UP000275394">
    <property type="component" value="Unassembled WGS sequence"/>
</dbReference>
<evidence type="ECO:0000256" key="1">
    <source>
        <dbReference type="ARBA" id="ARBA00009091"/>
    </source>
</evidence>
<keyword evidence="2 3" id="KW-0732">Signal</keyword>
<dbReference type="PANTHER" id="PTHR35089">
    <property type="entry name" value="CHAPERONE PROTEIN SKP"/>
    <property type="match status" value="1"/>
</dbReference>
<accession>A0A3N2DN12</accession>
<dbReference type="SMART" id="SM00935">
    <property type="entry name" value="OmpH"/>
    <property type="match status" value="1"/>
</dbReference>
<feature type="chain" id="PRO_5018080874" evidence="3">
    <location>
        <begin position="28"/>
        <end position="175"/>
    </location>
</feature>